<keyword evidence="2" id="KW-1185">Reference proteome</keyword>
<dbReference type="Proteomes" id="UP000789570">
    <property type="component" value="Unassembled WGS sequence"/>
</dbReference>
<comment type="caution">
    <text evidence="1">The sequence shown here is derived from an EMBL/GenBank/DDBJ whole genome shotgun (WGS) entry which is preliminary data.</text>
</comment>
<proteinExistence type="predicted"/>
<name>A0A9N8VSQ5_9GLOM</name>
<gene>
    <name evidence="1" type="ORF">FCALED_LOCUS1837</name>
</gene>
<sequence length="267" mass="31420">VAITKASCLSFSFTFTEQIYKELEETLRIEHNRLLKGFQSFNTDPLLQPILSDWYMTQNIQKEDTIIISTNISSHDDKIINIKARKRLSGDEIYKLALPVQLDGNLQFTHDTISAYDIYMQKKVALIHRRVEFYKQISYTLIDNDGKFNMDLDIHAGDIVQMQEENDISYAIIKALFTHKYNDGLVYAFIWVDWLRKSLILDPILQCPVYEVQMANNTQWYQVYLITLIDNLPKNHFVRRCHSTCIASSHDLSNNQYFKNEFYYTTI</sequence>
<organism evidence="1 2">
    <name type="scientific">Funneliformis caledonium</name>
    <dbReference type="NCBI Taxonomy" id="1117310"/>
    <lineage>
        <taxon>Eukaryota</taxon>
        <taxon>Fungi</taxon>
        <taxon>Fungi incertae sedis</taxon>
        <taxon>Mucoromycota</taxon>
        <taxon>Glomeromycotina</taxon>
        <taxon>Glomeromycetes</taxon>
        <taxon>Glomerales</taxon>
        <taxon>Glomeraceae</taxon>
        <taxon>Funneliformis</taxon>
    </lineage>
</organism>
<evidence type="ECO:0000313" key="2">
    <source>
        <dbReference type="Proteomes" id="UP000789570"/>
    </source>
</evidence>
<dbReference type="AlphaFoldDB" id="A0A9N8VSQ5"/>
<evidence type="ECO:0000313" key="1">
    <source>
        <dbReference type="EMBL" id="CAG8462986.1"/>
    </source>
</evidence>
<reference evidence="1" key="1">
    <citation type="submission" date="2021-06" db="EMBL/GenBank/DDBJ databases">
        <authorList>
            <person name="Kallberg Y."/>
            <person name="Tangrot J."/>
            <person name="Rosling A."/>
        </authorList>
    </citation>
    <scope>NUCLEOTIDE SEQUENCE</scope>
    <source>
        <strain evidence="1">UK204</strain>
    </source>
</reference>
<accession>A0A9N8VSQ5</accession>
<dbReference type="OrthoDB" id="2415326at2759"/>
<dbReference type="EMBL" id="CAJVPQ010000253">
    <property type="protein sequence ID" value="CAG8462986.1"/>
    <property type="molecule type" value="Genomic_DNA"/>
</dbReference>
<protein>
    <submittedName>
        <fullName evidence="1">8987_t:CDS:1</fullName>
    </submittedName>
</protein>
<feature type="non-terminal residue" evidence="1">
    <location>
        <position position="1"/>
    </location>
</feature>